<dbReference type="EMBL" id="JASSZA010000011">
    <property type="protein sequence ID" value="KAK2097618.1"/>
    <property type="molecule type" value="Genomic_DNA"/>
</dbReference>
<feature type="compositionally biased region" description="Basic residues" evidence="1">
    <location>
        <begin position="69"/>
        <end position="78"/>
    </location>
</feature>
<proteinExistence type="predicted"/>
<comment type="caution">
    <text evidence="2">The sequence shown here is derived from an EMBL/GenBank/DDBJ whole genome shotgun (WGS) entry which is preliminary data.</text>
</comment>
<protein>
    <submittedName>
        <fullName evidence="2">Uncharacterized protein</fullName>
    </submittedName>
</protein>
<organism evidence="2 3">
    <name type="scientific">Saguinus oedipus</name>
    <name type="common">Cotton-top tamarin</name>
    <name type="synonym">Oedipomidas oedipus</name>
    <dbReference type="NCBI Taxonomy" id="9490"/>
    <lineage>
        <taxon>Eukaryota</taxon>
        <taxon>Metazoa</taxon>
        <taxon>Chordata</taxon>
        <taxon>Craniata</taxon>
        <taxon>Vertebrata</taxon>
        <taxon>Euteleostomi</taxon>
        <taxon>Mammalia</taxon>
        <taxon>Eutheria</taxon>
        <taxon>Euarchontoglires</taxon>
        <taxon>Primates</taxon>
        <taxon>Haplorrhini</taxon>
        <taxon>Platyrrhini</taxon>
        <taxon>Cebidae</taxon>
        <taxon>Callitrichinae</taxon>
        <taxon>Saguinus</taxon>
    </lineage>
</organism>
<evidence type="ECO:0000256" key="1">
    <source>
        <dbReference type="SAM" id="MobiDB-lite"/>
    </source>
</evidence>
<evidence type="ECO:0000313" key="3">
    <source>
        <dbReference type="Proteomes" id="UP001266305"/>
    </source>
</evidence>
<accession>A0ABQ9UKP7</accession>
<evidence type="ECO:0000313" key="2">
    <source>
        <dbReference type="EMBL" id="KAK2097618.1"/>
    </source>
</evidence>
<feature type="compositionally biased region" description="Polar residues" evidence="1">
    <location>
        <begin position="33"/>
        <end position="44"/>
    </location>
</feature>
<sequence>MSNRERSRTRRIFQLRVEGSGNWNAPHPRLFLTSGSRPQASATARSPGLKKQGGESLRPCLPAAFLPQPRRRRPRKPRPAAPPSPAALGLGPPEAEPGRSGLGPEPVTHLGCQSFQLRGYLPRPRGSAAHYLPRHDMAKRRRPKKRESPPEPAAADTPLRPGAEEEAEEKEEEEEEEAEGGGGGRPFRDEEAGAAWGGDVSSRTAREDENREEAVAAAPHAHTATASPPPGSARRAAAAARHAGSEGWCRRPLGLGRWAGPVDGGGQTAPPPMSPGSWADRGSPLPRPHTFLPESTGSPGAGQSDLRFRGLACPCIHVRPPYPCLEGKKRKGSTYDH</sequence>
<dbReference type="Proteomes" id="UP001266305">
    <property type="component" value="Unassembled WGS sequence"/>
</dbReference>
<name>A0ABQ9UKP7_SAGOE</name>
<gene>
    <name evidence="2" type="ORF">P7K49_023069</name>
</gene>
<feature type="compositionally biased region" description="Acidic residues" evidence="1">
    <location>
        <begin position="164"/>
        <end position="179"/>
    </location>
</feature>
<feature type="region of interest" description="Disordered" evidence="1">
    <location>
        <begin position="1"/>
        <end position="304"/>
    </location>
</feature>
<feature type="compositionally biased region" description="Low complexity" evidence="1">
    <location>
        <begin position="216"/>
        <end position="242"/>
    </location>
</feature>
<keyword evidence="3" id="KW-1185">Reference proteome</keyword>
<reference evidence="2 3" key="1">
    <citation type="submission" date="2023-05" db="EMBL/GenBank/DDBJ databases">
        <title>B98-5 Cell Line De Novo Hybrid Assembly: An Optical Mapping Approach.</title>
        <authorList>
            <person name="Kananen K."/>
            <person name="Auerbach J.A."/>
            <person name="Kautto E."/>
            <person name="Blachly J.S."/>
        </authorList>
    </citation>
    <scope>NUCLEOTIDE SEQUENCE [LARGE SCALE GENOMIC DNA]</scope>
    <source>
        <strain evidence="2">B95-8</strain>
        <tissue evidence="2">Cell line</tissue>
    </source>
</reference>
<feature type="compositionally biased region" description="Basic and acidic residues" evidence="1">
    <location>
        <begin position="204"/>
        <end position="214"/>
    </location>
</feature>